<sequence>MFLDPPEATHTAGLDRLTAFLPNAGGDYARWRNHDFGPAGDNRVSGLSPWLRHRLLLEETVIDHAIDHHGLDGAEKFIQEVCWRTYWKGFLERRPMHWHDYHVACEEARQQQAKDRRLAADIEQALGGETGIEAFDAWVQELRETGYLHNHARMWFASIWVFTLELPWALGADFFLRHLLDGDPASNTLSWRWVAGLHTPGKAYIARSSNINKYTNGRFNPGYQLNTQVSPPEGIERPPVGPSPTAADWRLTPTSGLLITEEDLLPETLLGDPDWPLVMAVQTTDWRSQGSVSDRVRRFARSGLEDALARNPGARQEGPLELTHPADAEAVRDAALAAGVEQVLTPWIPTGPTADAMAMLDPVLEAAGIRRQPVLRDWDRLHWPAATHGFFRFWKAARPLIVERQATRAS</sequence>
<organism evidence="5 6">
    <name type="scientific">Spiribacter onubensis</name>
    <dbReference type="NCBI Taxonomy" id="3122420"/>
    <lineage>
        <taxon>Bacteria</taxon>
        <taxon>Pseudomonadati</taxon>
        <taxon>Pseudomonadota</taxon>
        <taxon>Gammaproteobacteria</taxon>
        <taxon>Chromatiales</taxon>
        <taxon>Ectothiorhodospiraceae</taxon>
        <taxon>Spiribacter</taxon>
    </lineage>
</organism>
<evidence type="ECO:0000313" key="5">
    <source>
        <dbReference type="EMBL" id="MEX0386303.1"/>
    </source>
</evidence>
<dbReference type="EMBL" id="JBAKFJ010000001">
    <property type="protein sequence ID" value="MEX0386303.1"/>
    <property type="molecule type" value="Genomic_DNA"/>
</dbReference>
<comment type="caution">
    <text evidence="5">The sequence shown here is derived from an EMBL/GenBank/DDBJ whole genome shotgun (WGS) entry which is preliminary data.</text>
</comment>
<evidence type="ECO:0000259" key="4">
    <source>
        <dbReference type="Pfam" id="PF03441"/>
    </source>
</evidence>
<evidence type="ECO:0000256" key="2">
    <source>
        <dbReference type="ARBA" id="ARBA00022630"/>
    </source>
</evidence>
<name>A0ABV3S9Z5_9GAMM</name>
<dbReference type="PANTHER" id="PTHR11455:SF9">
    <property type="entry name" value="CRYPTOCHROME CIRCADIAN CLOCK 5 ISOFORM X1"/>
    <property type="match status" value="1"/>
</dbReference>
<feature type="domain" description="Cryptochrome/DNA photolyase FAD-binding" evidence="4">
    <location>
        <begin position="77"/>
        <end position="208"/>
    </location>
</feature>
<evidence type="ECO:0000256" key="1">
    <source>
        <dbReference type="ARBA" id="ARBA00001974"/>
    </source>
</evidence>
<dbReference type="Gene3D" id="1.25.40.80">
    <property type="match status" value="1"/>
</dbReference>
<reference evidence="5 6" key="1">
    <citation type="submission" date="2024-02" db="EMBL/GenBank/DDBJ databases">
        <title>New especies of Spiribacter isolated from saline water.</title>
        <authorList>
            <person name="Leon M.J."/>
            <person name="De La Haba R."/>
            <person name="Sanchez-Porro C."/>
            <person name="Ventosa A."/>
        </authorList>
    </citation>
    <scope>NUCLEOTIDE SEQUENCE [LARGE SCALE GENOMIC DNA]</scope>
    <source>
        <strain evidence="6">ag22IC4-227</strain>
    </source>
</reference>
<keyword evidence="3" id="KW-0274">FAD</keyword>
<accession>A0ABV3S9Z5</accession>
<dbReference type="InterPro" id="IPR036134">
    <property type="entry name" value="Crypto/Photolyase_FAD-like_sf"/>
</dbReference>
<proteinExistence type="predicted"/>
<gene>
    <name evidence="5" type="ORF">V6X64_04730</name>
</gene>
<dbReference type="Pfam" id="PF03441">
    <property type="entry name" value="FAD_binding_7"/>
    <property type="match status" value="1"/>
</dbReference>
<comment type="cofactor">
    <cofactor evidence="1">
        <name>FAD</name>
        <dbReference type="ChEBI" id="CHEBI:57692"/>
    </cofactor>
</comment>
<dbReference type="RefSeq" id="WP_367966779.1">
    <property type="nucleotide sequence ID" value="NZ_JBAKFI010000001.1"/>
</dbReference>
<dbReference type="PANTHER" id="PTHR11455">
    <property type="entry name" value="CRYPTOCHROME"/>
    <property type="match status" value="1"/>
</dbReference>
<evidence type="ECO:0000256" key="3">
    <source>
        <dbReference type="ARBA" id="ARBA00022827"/>
    </source>
</evidence>
<keyword evidence="6" id="KW-1185">Reference proteome</keyword>
<dbReference type="InterPro" id="IPR002081">
    <property type="entry name" value="Cryptochrome/DNA_photolyase_1"/>
</dbReference>
<protein>
    <submittedName>
        <fullName evidence="5">FAD-binding domain-containing protein</fullName>
    </submittedName>
</protein>
<dbReference type="SUPFAM" id="SSF48173">
    <property type="entry name" value="Cryptochrome/photolyase FAD-binding domain"/>
    <property type="match status" value="1"/>
</dbReference>
<keyword evidence="2" id="KW-0285">Flavoprotein</keyword>
<dbReference type="Gene3D" id="1.10.579.10">
    <property type="entry name" value="DNA Cyclobutane Dipyrimidine Photolyase, subunit A, domain 3"/>
    <property type="match status" value="1"/>
</dbReference>
<evidence type="ECO:0000313" key="6">
    <source>
        <dbReference type="Proteomes" id="UP001556653"/>
    </source>
</evidence>
<dbReference type="InterPro" id="IPR005101">
    <property type="entry name" value="Cryptochr/Photolyase_FAD-bd"/>
</dbReference>
<dbReference type="Proteomes" id="UP001556653">
    <property type="component" value="Unassembled WGS sequence"/>
</dbReference>